<dbReference type="InterPro" id="IPR002222">
    <property type="entry name" value="Ribosomal_uS19"/>
</dbReference>
<name>A0A8T4L111_9ARCH</name>
<dbReference type="AlphaFoldDB" id="A0A8T4L111"/>
<dbReference type="GO" id="GO:0000028">
    <property type="term" value="P:ribosomal small subunit assembly"/>
    <property type="evidence" value="ECO:0007669"/>
    <property type="project" value="TreeGrafter"/>
</dbReference>
<comment type="caution">
    <text evidence="6">The sequence shown here is derived from an EMBL/GenBank/DDBJ whole genome shotgun (WGS) entry which is preliminary data.</text>
</comment>
<accession>A0A8T4L111</accession>
<dbReference type="InterPro" id="IPR023575">
    <property type="entry name" value="Ribosomal_uS19_SF"/>
</dbReference>
<reference evidence="6" key="1">
    <citation type="submission" date="2021-03" db="EMBL/GenBank/DDBJ databases">
        <authorList>
            <person name="Jaffe A."/>
        </authorList>
    </citation>
    <scope>NUCLEOTIDE SEQUENCE</scope>
    <source>
        <strain evidence="6">RIFCSPHIGHO2_01_FULL_AR10_44_11</strain>
    </source>
</reference>
<protein>
    <recommendedName>
        <fullName evidence="4">Small ribosomal subunit protein uS19</fullName>
    </recommendedName>
</protein>
<dbReference type="Gene3D" id="3.30.860.10">
    <property type="entry name" value="30s Ribosomal Protein S19, Chain A"/>
    <property type="match status" value="1"/>
</dbReference>
<dbReference type="PRINTS" id="PR00975">
    <property type="entry name" value="RIBOSOMALS19"/>
</dbReference>
<reference evidence="6" key="2">
    <citation type="submission" date="2021-05" db="EMBL/GenBank/DDBJ databases">
        <title>Protein family content uncovers lineage relationships and bacterial pathway maintenance mechanisms in DPANN archaea.</title>
        <authorList>
            <person name="Castelle C.J."/>
            <person name="Meheust R."/>
            <person name="Jaffe A.L."/>
            <person name="Seitz K."/>
            <person name="Gong X."/>
            <person name="Baker B.J."/>
            <person name="Banfield J.F."/>
        </authorList>
    </citation>
    <scope>NUCLEOTIDE SEQUENCE</scope>
    <source>
        <strain evidence="6">RIFCSPHIGHO2_01_FULL_AR10_44_11</strain>
    </source>
</reference>
<dbReference type="EMBL" id="JAGVWD010000039">
    <property type="protein sequence ID" value="MBS3057525.1"/>
    <property type="molecule type" value="Genomic_DNA"/>
</dbReference>
<organism evidence="6 7">
    <name type="scientific">Candidatus Iainarchaeum sp</name>
    <dbReference type="NCBI Taxonomy" id="3101447"/>
    <lineage>
        <taxon>Archaea</taxon>
        <taxon>Candidatus Iainarchaeota</taxon>
        <taxon>Candidatus Iainarchaeia</taxon>
        <taxon>Candidatus Iainarchaeales</taxon>
        <taxon>Candidatus Iainarchaeaceae</taxon>
        <taxon>Candidatus Iainarchaeum</taxon>
    </lineage>
</organism>
<evidence type="ECO:0000256" key="3">
    <source>
        <dbReference type="ARBA" id="ARBA00023274"/>
    </source>
</evidence>
<gene>
    <name evidence="4" type="primary">rps19p</name>
    <name evidence="6" type="ORF">J4415_02750</name>
</gene>
<dbReference type="GO" id="GO:0006412">
    <property type="term" value="P:translation"/>
    <property type="evidence" value="ECO:0007669"/>
    <property type="project" value="UniProtKB-UniRule"/>
</dbReference>
<dbReference type="GO" id="GO:0022627">
    <property type="term" value="C:cytosolic small ribosomal subunit"/>
    <property type="evidence" value="ECO:0007669"/>
    <property type="project" value="TreeGrafter"/>
</dbReference>
<keyword evidence="4" id="KW-0699">rRNA-binding</keyword>
<keyword evidence="2 4" id="KW-0689">Ribosomal protein</keyword>
<comment type="function">
    <text evidence="4">Protein S19 forms a complex with S13 that binds strongly to the 16S ribosomal RNA.</text>
</comment>
<keyword evidence="3 4" id="KW-0687">Ribonucleoprotein</keyword>
<evidence type="ECO:0000313" key="6">
    <source>
        <dbReference type="EMBL" id="MBS3057525.1"/>
    </source>
</evidence>
<evidence type="ECO:0000256" key="5">
    <source>
        <dbReference type="RuleBase" id="RU003485"/>
    </source>
</evidence>
<dbReference type="GO" id="GO:0003735">
    <property type="term" value="F:structural constituent of ribosome"/>
    <property type="evidence" value="ECO:0007669"/>
    <property type="project" value="InterPro"/>
</dbReference>
<keyword evidence="4" id="KW-0694">RNA-binding</keyword>
<evidence type="ECO:0000256" key="1">
    <source>
        <dbReference type="ARBA" id="ARBA00007345"/>
    </source>
</evidence>
<comment type="similarity">
    <text evidence="1 4 5">Belongs to the universal ribosomal protein uS19 family.</text>
</comment>
<dbReference type="HAMAP" id="MF_00531">
    <property type="entry name" value="Ribosomal_uS19"/>
    <property type="match status" value="1"/>
</dbReference>
<proteinExistence type="inferred from homology"/>
<dbReference type="PIRSF" id="PIRSF002144">
    <property type="entry name" value="Ribosomal_S19"/>
    <property type="match status" value="1"/>
</dbReference>
<dbReference type="PANTHER" id="PTHR11880:SF2">
    <property type="entry name" value="SMALL RIBOSOMAL SUBUNIT PROTEIN US19"/>
    <property type="match status" value="1"/>
</dbReference>
<dbReference type="Pfam" id="PF00203">
    <property type="entry name" value="Ribosomal_S19"/>
    <property type="match status" value="1"/>
</dbReference>
<evidence type="ECO:0000256" key="2">
    <source>
        <dbReference type="ARBA" id="ARBA00022980"/>
    </source>
</evidence>
<dbReference type="SUPFAM" id="SSF54570">
    <property type="entry name" value="Ribosomal protein S19"/>
    <property type="match status" value="1"/>
</dbReference>
<sequence length="135" mass="15181">MVKKEFAFRGQPIEELLKLSDKEFAGLICSRSRRTLLRSGMDKKIEKKIEKAHALLQQGKEAKPIRTHLRNIIVVPRMVGLRFAVHRGNTFEIIGIMPEMLGHFIGEFALTRKKMMHGRAGIGATKSSTAITARG</sequence>
<dbReference type="PANTHER" id="PTHR11880">
    <property type="entry name" value="RIBOSOMAL PROTEIN S19P FAMILY MEMBER"/>
    <property type="match status" value="1"/>
</dbReference>
<dbReference type="Proteomes" id="UP000677687">
    <property type="component" value="Unassembled WGS sequence"/>
</dbReference>
<evidence type="ECO:0000256" key="4">
    <source>
        <dbReference type="HAMAP-Rule" id="MF_00531"/>
    </source>
</evidence>
<evidence type="ECO:0000313" key="7">
    <source>
        <dbReference type="Proteomes" id="UP000677687"/>
    </source>
</evidence>
<dbReference type="GO" id="GO:0019843">
    <property type="term" value="F:rRNA binding"/>
    <property type="evidence" value="ECO:0007669"/>
    <property type="project" value="UniProtKB-UniRule"/>
</dbReference>